<dbReference type="Gene3D" id="1.20.1250.20">
    <property type="entry name" value="MFS general substrate transporter like domains"/>
    <property type="match status" value="2"/>
</dbReference>
<dbReference type="PANTHER" id="PTHR11360:SF290">
    <property type="entry name" value="MONOCARBOXYLATE MFS PERMEASE"/>
    <property type="match status" value="1"/>
</dbReference>
<gene>
    <name evidence="8" type="ORF">H9660_09570</name>
</gene>
<reference evidence="8 9" key="1">
    <citation type="submission" date="2020-08" db="EMBL/GenBank/DDBJ databases">
        <title>A Genomic Blueprint of the Chicken Gut Microbiome.</title>
        <authorList>
            <person name="Gilroy R."/>
            <person name="Ravi A."/>
            <person name="Getino M."/>
            <person name="Pursley I."/>
            <person name="Horton D.L."/>
            <person name="Alikhan N.-F."/>
            <person name="Baker D."/>
            <person name="Gharbi K."/>
            <person name="Hall N."/>
            <person name="Watson M."/>
            <person name="Adriaenssens E.M."/>
            <person name="Foster-Nyarko E."/>
            <person name="Jarju S."/>
            <person name="Secka A."/>
            <person name="Antonio M."/>
            <person name="Oren A."/>
            <person name="Chaudhuri R."/>
            <person name="La Ragione R.M."/>
            <person name="Hildebrand F."/>
            <person name="Pallen M.J."/>
        </authorList>
    </citation>
    <scope>NUCLEOTIDE SEQUENCE [LARGE SCALE GENOMIC DNA]</scope>
    <source>
        <strain evidence="8 9">Sa3CUN1</strain>
    </source>
</reference>
<dbReference type="CDD" id="cd17355">
    <property type="entry name" value="MFS_YcxA_like"/>
    <property type="match status" value="1"/>
</dbReference>
<dbReference type="EMBL" id="JACSQZ010000031">
    <property type="protein sequence ID" value="MBD7915396.1"/>
    <property type="molecule type" value="Genomic_DNA"/>
</dbReference>
<keyword evidence="3 6" id="KW-0812">Transmembrane</keyword>
<keyword evidence="9" id="KW-1185">Reference proteome</keyword>
<feature type="transmembrane region" description="Helical" evidence="6">
    <location>
        <begin position="29"/>
        <end position="49"/>
    </location>
</feature>
<proteinExistence type="predicted"/>
<evidence type="ECO:0000259" key="7">
    <source>
        <dbReference type="PROSITE" id="PS50850"/>
    </source>
</evidence>
<dbReference type="NCBIfam" id="NF038246">
    <property type="entry name" value="bile_salt_MFS"/>
    <property type="match status" value="1"/>
</dbReference>
<dbReference type="InterPro" id="IPR036259">
    <property type="entry name" value="MFS_trans_sf"/>
</dbReference>
<dbReference type="InterPro" id="IPR020846">
    <property type="entry name" value="MFS_dom"/>
</dbReference>
<feature type="transmembrane region" description="Helical" evidence="6">
    <location>
        <begin position="157"/>
        <end position="175"/>
    </location>
</feature>
<feature type="transmembrane region" description="Helical" evidence="6">
    <location>
        <begin position="123"/>
        <end position="145"/>
    </location>
</feature>
<protein>
    <submittedName>
        <fullName evidence="8">MFS transporter</fullName>
    </submittedName>
</protein>
<keyword evidence="4 6" id="KW-1133">Transmembrane helix</keyword>
<evidence type="ECO:0000256" key="1">
    <source>
        <dbReference type="ARBA" id="ARBA00004651"/>
    </source>
</evidence>
<evidence type="ECO:0000256" key="6">
    <source>
        <dbReference type="SAM" id="Phobius"/>
    </source>
</evidence>
<accession>A0ABR8Q4P5</accession>
<feature type="transmembrane region" description="Helical" evidence="6">
    <location>
        <begin position="283"/>
        <end position="307"/>
    </location>
</feature>
<dbReference type="Proteomes" id="UP000640335">
    <property type="component" value="Unassembled WGS sequence"/>
</dbReference>
<feature type="transmembrane region" description="Helical" evidence="6">
    <location>
        <begin position="402"/>
        <end position="425"/>
    </location>
</feature>
<evidence type="ECO:0000256" key="4">
    <source>
        <dbReference type="ARBA" id="ARBA00022989"/>
    </source>
</evidence>
<dbReference type="InterPro" id="IPR050327">
    <property type="entry name" value="Proton-linked_MCT"/>
</dbReference>
<feature type="domain" description="Major facilitator superfamily (MFS) profile" evidence="7">
    <location>
        <begin position="28"/>
        <end position="429"/>
    </location>
</feature>
<feature type="transmembrane region" description="Helical" evidence="6">
    <location>
        <begin position="373"/>
        <end position="396"/>
    </location>
</feature>
<dbReference type="PANTHER" id="PTHR11360">
    <property type="entry name" value="MONOCARBOXYLATE TRANSPORTER"/>
    <property type="match status" value="1"/>
</dbReference>
<comment type="caution">
    <text evidence="8">The sequence shown here is derived from an EMBL/GenBank/DDBJ whole genome shotgun (WGS) entry which is preliminary data.</text>
</comment>
<evidence type="ECO:0000313" key="9">
    <source>
        <dbReference type="Proteomes" id="UP000640335"/>
    </source>
</evidence>
<evidence type="ECO:0000256" key="3">
    <source>
        <dbReference type="ARBA" id="ARBA00022692"/>
    </source>
</evidence>
<comment type="subcellular location">
    <subcellularLocation>
        <location evidence="1">Cell membrane</location>
        <topology evidence="1">Multi-pass membrane protein</topology>
    </subcellularLocation>
</comment>
<dbReference type="Pfam" id="PF07690">
    <property type="entry name" value="MFS_1"/>
    <property type="match status" value="1"/>
</dbReference>
<dbReference type="PROSITE" id="PS50850">
    <property type="entry name" value="MFS"/>
    <property type="match status" value="1"/>
</dbReference>
<sequence length="440" mass="48097">MSLKENERRKRGINMNKVTLENHNNFKKYFIVFICMVIQAIPFGIAQNIQPLFIPHVVSEFGFTLSGFSLIFTIGALASSIASPILGKLFGKVGIKTIFISGTMVSSFGFFMFSRSSTLPEFYFWNAICQIGCIFFSALAVPYLIQQWFPKKGRGKALGIAFAGGSIGNVFLQQITEHLLSHYGSSITYAIFGVVSAIVSLPIILLFIRLPKEDEINLNDDTVEEDLKKLHIQEFEGLGVSENVKKPAFWIFGIGYAIVGISISALSTQYATYFTNGLNLPSAVVGILGSLFAVFCLFGNVGGGVLFDKLGTLKTMTLSMILQSTAVIALLLAMNIKGLAYLYSIAYGLNVFSYMSAPAFMATDLFGKKDSSVMLGFIQLFFAFGFAGGSTIFGLIVDKTGVFTTAWLVILACVVTGYVLLLTAIKMLKKDKRELIGHNK</sequence>
<feature type="transmembrane region" description="Helical" evidence="6">
    <location>
        <begin position="93"/>
        <end position="111"/>
    </location>
</feature>
<evidence type="ECO:0000256" key="5">
    <source>
        <dbReference type="ARBA" id="ARBA00023136"/>
    </source>
</evidence>
<feature type="transmembrane region" description="Helical" evidence="6">
    <location>
        <begin position="187"/>
        <end position="208"/>
    </location>
</feature>
<dbReference type="InterPro" id="IPR011701">
    <property type="entry name" value="MFS"/>
</dbReference>
<dbReference type="SUPFAM" id="SSF103473">
    <property type="entry name" value="MFS general substrate transporter"/>
    <property type="match status" value="1"/>
</dbReference>
<name>A0ABR8Q4P5_9CLOT</name>
<keyword evidence="5 6" id="KW-0472">Membrane</keyword>
<keyword evidence="2" id="KW-0813">Transport</keyword>
<feature type="transmembrane region" description="Helical" evidence="6">
    <location>
        <begin position="61"/>
        <end position="81"/>
    </location>
</feature>
<evidence type="ECO:0000256" key="2">
    <source>
        <dbReference type="ARBA" id="ARBA00022448"/>
    </source>
</evidence>
<evidence type="ECO:0000313" key="8">
    <source>
        <dbReference type="EMBL" id="MBD7915396.1"/>
    </source>
</evidence>
<feature type="transmembrane region" description="Helical" evidence="6">
    <location>
        <begin position="248"/>
        <end position="271"/>
    </location>
</feature>
<organism evidence="8 9">
    <name type="scientific">Clostridium gallinarum</name>
    <dbReference type="NCBI Taxonomy" id="2762246"/>
    <lineage>
        <taxon>Bacteria</taxon>
        <taxon>Bacillati</taxon>
        <taxon>Bacillota</taxon>
        <taxon>Clostridia</taxon>
        <taxon>Eubacteriales</taxon>
        <taxon>Clostridiaceae</taxon>
        <taxon>Clostridium</taxon>
    </lineage>
</organism>